<evidence type="ECO:0000259" key="7">
    <source>
        <dbReference type="PROSITE" id="PS50928"/>
    </source>
</evidence>
<dbReference type="SUPFAM" id="SSF161098">
    <property type="entry name" value="MetI-like"/>
    <property type="match status" value="1"/>
</dbReference>
<dbReference type="InterPro" id="IPR051204">
    <property type="entry name" value="ABC_transp_perm/SBD"/>
</dbReference>
<dbReference type="PROSITE" id="PS50928">
    <property type="entry name" value="ABC_TM1"/>
    <property type="match status" value="1"/>
</dbReference>
<feature type="transmembrane region" description="Helical" evidence="6">
    <location>
        <begin position="75"/>
        <end position="99"/>
    </location>
</feature>
<evidence type="ECO:0000256" key="4">
    <source>
        <dbReference type="ARBA" id="ARBA00022989"/>
    </source>
</evidence>
<dbReference type="EMBL" id="QZVS01000095">
    <property type="protein sequence ID" value="RJT85756.1"/>
    <property type="molecule type" value="Genomic_DNA"/>
</dbReference>
<keyword evidence="3 6" id="KW-0812">Transmembrane</keyword>
<keyword evidence="9" id="KW-1185">Reference proteome</keyword>
<protein>
    <submittedName>
        <fullName evidence="8">ABC transporter permease</fullName>
    </submittedName>
</protein>
<dbReference type="Proteomes" id="UP000272015">
    <property type="component" value="Unassembled WGS sequence"/>
</dbReference>
<proteinExistence type="inferred from homology"/>
<dbReference type="InterPro" id="IPR035906">
    <property type="entry name" value="MetI-like_sf"/>
</dbReference>
<comment type="similarity">
    <text evidence="6">Belongs to the binding-protein-dependent transport system permease family.</text>
</comment>
<dbReference type="Gene3D" id="1.10.3720.10">
    <property type="entry name" value="MetI-like"/>
    <property type="match status" value="1"/>
</dbReference>
<dbReference type="GO" id="GO:0031460">
    <property type="term" value="P:glycine betaine transport"/>
    <property type="evidence" value="ECO:0007669"/>
    <property type="project" value="TreeGrafter"/>
</dbReference>
<organism evidence="8 9">
    <name type="scientific">Cryobacterium melibiosiphilum</name>
    <dbReference type="NCBI Taxonomy" id="995039"/>
    <lineage>
        <taxon>Bacteria</taxon>
        <taxon>Bacillati</taxon>
        <taxon>Actinomycetota</taxon>
        <taxon>Actinomycetes</taxon>
        <taxon>Micrococcales</taxon>
        <taxon>Microbacteriaceae</taxon>
        <taxon>Cryobacterium</taxon>
    </lineage>
</organism>
<sequence length="232" mass="24239">MPLILASVCLGLYLFVTAQELDSIETRALNATALGTAVWQHIQLTAVSTVITLAVAVPLGVVLTRPFARRLRPYLLTLLTIAQAVPTIAVLVLLAVAFLSLGFQAAVVGLVLYAIIPVLLNTMVGLEQVDESVLEAGRGMGMSAFGVLRRLELPLSVPIILAGVRTALVINVGTATLTTYINAGGLGDVIVAGLSTNRVLVQVVGAVLTAVLALLIDYLAGLAEDFLRPHGL</sequence>
<comment type="caution">
    <text evidence="8">The sequence shown here is derived from an EMBL/GenBank/DDBJ whole genome shotgun (WGS) entry which is preliminary data.</text>
</comment>
<dbReference type="CDD" id="cd06261">
    <property type="entry name" value="TM_PBP2"/>
    <property type="match status" value="1"/>
</dbReference>
<keyword evidence="4 6" id="KW-1133">Transmembrane helix</keyword>
<evidence type="ECO:0000313" key="9">
    <source>
        <dbReference type="Proteomes" id="UP000272015"/>
    </source>
</evidence>
<keyword evidence="5 6" id="KW-0472">Membrane</keyword>
<evidence type="ECO:0000313" key="8">
    <source>
        <dbReference type="EMBL" id="RJT85756.1"/>
    </source>
</evidence>
<evidence type="ECO:0000256" key="6">
    <source>
        <dbReference type="RuleBase" id="RU363032"/>
    </source>
</evidence>
<accession>A0A3A5MAW2</accession>
<dbReference type="Pfam" id="PF00528">
    <property type="entry name" value="BPD_transp_1"/>
    <property type="match status" value="1"/>
</dbReference>
<dbReference type="PANTHER" id="PTHR30177:SF4">
    <property type="entry name" value="OSMOPROTECTANT IMPORT PERMEASE PROTEIN OSMW"/>
    <property type="match status" value="1"/>
</dbReference>
<feature type="transmembrane region" description="Helical" evidence="6">
    <location>
        <begin position="105"/>
        <end position="126"/>
    </location>
</feature>
<dbReference type="InterPro" id="IPR000515">
    <property type="entry name" value="MetI-like"/>
</dbReference>
<dbReference type="GO" id="GO:0055085">
    <property type="term" value="P:transmembrane transport"/>
    <property type="evidence" value="ECO:0007669"/>
    <property type="project" value="InterPro"/>
</dbReference>
<evidence type="ECO:0000256" key="1">
    <source>
        <dbReference type="ARBA" id="ARBA00004141"/>
    </source>
</evidence>
<reference evidence="8 9" key="1">
    <citation type="submission" date="2018-09" db="EMBL/GenBank/DDBJ databases">
        <title>Novel species of Cryobacterium.</title>
        <authorList>
            <person name="Liu Q."/>
            <person name="Xin Y.-H."/>
        </authorList>
    </citation>
    <scope>NUCLEOTIDE SEQUENCE [LARGE SCALE GENOMIC DNA]</scope>
    <source>
        <strain evidence="8 9">Hh39</strain>
    </source>
</reference>
<feature type="transmembrane region" description="Helical" evidence="6">
    <location>
        <begin position="42"/>
        <end position="63"/>
    </location>
</feature>
<evidence type="ECO:0000256" key="3">
    <source>
        <dbReference type="ARBA" id="ARBA00022692"/>
    </source>
</evidence>
<gene>
    <name evidence="8" type="ORF">D6T64_18880</name>
</gene>
<evidence type="ECO:0000256" key="2">
    <source>
        <dbReference type="ARBA" id="ARBA00022448"/>
    </source>
</evidence>
<name>A0A3A5MAW2_9MICO</name>
<feature type="transmembrane region" description="Helical" evidence="6">
    <location>
        <begin position="199"/>
        <end position="220"/>
    </location>
</feature>
<dbReference type="OrthoDB" id="9801163at2"/>
<feature type="domain" description="ABC transmembrane type-1" evidence="7">
    <location>
        <begin position="38"/>
        <end position="220"/>
    </location>
</feature>
<evidence type="ECO:0000256" key="5">
    <source>
        <dbReference type="ARBA" id="ARBA00023136"/>
    </source>
</evidence>
<dbReference type="AlphaFoldDB" id="A0A3A5MAW2"/>
<comment type="subcellular location">
    <subcellularLocation>
        <location evidence="6">Cell membrane</location>
        <topology evidence="6">Multi-pass membrane protein</topology>
    </subcellularLocation>
    <subcellularLocation>
        <location evidence="1">Membrane</location>
        <topology evidence="1">Multi-pass membrane protein</topology>
    </subcellularLocation>
</comment>
<dbReference type="GO" id="GO:0005886">
    <property type="term" value="C:plasma membrane"/>
    <property type="evidence" value="ECO:0007669"/>
    <property type="project" value="UniProtKB-SubCell"/>
</dbReference>
<keyword evidence="2 6" id="KW-0813">Transport</keyword>
<dbReference type="PANTHER" id="PTHR30177">
    <property type="entry name" value="GLYCINE BETAINE/L-PROLINE TRANSPORT SYSTEM PERMEASE PROTEIN PROW"/>
    <property type="match status" value="1"/>
</dbReference>